<comment type="caution">
    <text evidence="2">The sequence shown here is derived from an EMBL/GenBank/DDBJ whole genome shotgun (WGS) entry which is preliminary data.</text>
</comment>
<keyword evidence="3" id="KW-1185">Reference proteome</keyword>
<protein>
    <submittedName>
        <fullName evidence="2">Uncharacterized protein</fullName>
    </submittedName>
</protein>
<dbReference type="Proteomes" id="UP000295499">
    <property type="component" value="Unassembled WGS sequence"/>
</dbReference>
<organism evidence="2 3">
    <name type="scientific">Pedobacter duraquae</name>
    <dbReference type="NCBI Taxonomy" id="425511"/>
    <lineage>
        <taxon>Bacteria</taxon>
        <taxon>Pseudomonadati</taxon>
        <taxon>Bacteroidota</taxon>
        <taxon>Sphingobacteriia</taxon>
        <taxon>Sphingobacteriales</taxon>
        <taxon>Sphingobacteriaceae</taxon>
        <taxon>Pedobacter</taxon>
    </lineage>
</organism>
<dbReference type="RefSeq" id="WP_133555450.1">
    <property type="nucleotide sequence ID" value="NZ_SNWM01000002.1"/>
</dbReference>
<feature type="transmembrane region" description="Helical" evidence="1">
    <location>
        <begin position="7"/>
        <end position="27"/>
    </location>
</feature>
<reference evidence="2 3" key="1">
    <citation type="submission" date="2019-03" db="EMBL/GenBank/DDBJ databases">
        <title>Genomic Encyclopedia of Archaeal and Bacterial Type Strains, Phase II (KMG-II): from individual species to whole genera.</title>
        <authorList>
            <person name="Goeker M."/>
        </authorList>
    </citation>
    <scope>NUCLEOTIDE SEQUENCE [LARGE SCALE GENOMIC DNA]</scope>
    <source>
        <strain evidence="2 3">DSM 19034</strain>
    </source>
</reference>
<dbReference type="EMBL" id="SNWM01000002">
    <property type="protein sequence ID" value="TDO23343.1"/>
    <property type="molecule type" value="Genomic_DNA"/>
</dbReference>
<name>A0A4R6IMG4_9SPHI</name>
<feature type="transmembrane region" description="Helical" evidence="1">
    <location>
        <begin position="82"/>
        <end position="102"/>
    </location>
</feature>
<sequence length="113" mass="12642">MKTTKKKFVAIFLTSGFIFLFLYNLGIRSVVRLIPESGAAFLRTDTLTGWKSAVATILYPVKIVLIGPVLPLMDLPDPPPPFLAIGLAIYWTVLALIIYNLVIKIKRFQTHNP</sequence>
<keyword evidence="1" id="KW-1133">Transmembrane helix</keyword>
<accession>A0A4R6IMG4</accession>
<gene>
    <name evidence="2" type="ORF">CLV32_2334</name>
</gene>
<dbReference type="AlphaFoldDB" id="A0A4R6IMG4"/>
<keyword evidence="1" id="KW-0812">Transmembrane</keyword>
<dbReference type="OrthoDB" id="676405at2"/>
<keyword evidence="1" id="KW-0472">Membrane</keyword>
<evidence type="ECO:0000256" key="1">
    <source>
        <dbReference type="SAM" id="Phobius"/>
    </source>
</evidence>
<evidence type="ECO:0000313" key="3">
    <source>
        <dbReference type="Proteomes" id="UP000295499"/>
    </source>
</evidence>
<evidence type="ECO:0000313" key="2">
    <source>
        <dbReference type="EMBL" id="TDO23343.1"/>
    </source>
</evidence>
<proteinExistence type="predicted"/>